<dbReference type="Proteomes" id="UP000783796">
    <property type="component" value="Unassembled WGS sequence"/>
</dbReference>
<feature type="transmembrane region" description="Helical" evidence="1">
    <location>
        <begin position="169"/>
        <end position="190"/>
    </location>
</feature>
<feature type="transmembrane region" description="Helical" evidence="1">
    <location>
        <begin position="93"/>
        <end position="114"/>
    </location>
</feature>
<dbReference type="InterPro" id="IPR025367">
    <property type="entry name" value="DUF4271"/>
</dbReference>
<keyword evidence="1" id="KW-1133">Transmembrane helix</keyword>
<sequence>MNEWTLTNDSLCVKPATGQTIIPEDNGMQGETMPYKLVSDSNVMAALMLGFLLIVIAMQNEKKGVIRIFRKCISTSSDRANLFDDNYNSTSNITTVLLCCVSGVMGGLLIYHYYSYSNPDFFFSANHPAMMGIYAGALIIFLILKWIMYSFINWIFFDKEKNRQWIENVFNIIAALGFTLFPTALYIVFLDSEFHFSAKIILIIISISKILLFYKCFRYFFRGFHGVLHLILYFCTLEIIPDLFLWKGIELINSILILKT</sequence>
<feature type="transmembrane region" description="Helical" evidence="1">
    <location>
        <begin position="134"/>
        <end position="157"/>
    </location>
</feature>
<gene>
    <name evidence="2" type="ORF">H9777_12280</name>
</gene>
<keyword evidence="1" id="KW-0812">Transmembrane</keyword>
<dbReference type="Pfam" id="PF14093">
    <property type="entry name" value="DUF4271"/>
    <property type="match status" value="1"/>
</dbReference>
<comment type="caution">
    <text evidence="2">The sequence shown here is derived from an EMBL/GenBank/DDBJ whole genome shotgun (WGS) entry which is preliminary data.</text>
</comment>
<feature type="transmembrane region" description="Helical" evidence="1">
    <location>
        <begin position="196"/>
        <end position="214"/>
    </location>
</feature>
<proteinExistence type="predicted"/>
<dbReference type="EMBL" id="JAHLFW010000102">
    <property type="protein sequence ID" value="MBU3839060.1"/>
    <property type="molecule type" value="Genomic_DNA"/>
</dbReference>
<feature type="transmembrane region" description="Helical" evidence="1">
    <location>
        <begin position="43"/>
        <end position="60"/>
    </location>
</feature>
<feature type="transmembrane region" description="Helical" evidence="1">
    <location>
        <begin position="226"/>
        <end position="246"/>
    </location>
</feature>
<evidence type="ECO:0000256" key="1">
    <source>
        <dbReference type="SAM" id="Phobius"/>
    </source>
</evidence>
<keyword evidence="1" id="KW-0472">Membrane</keyword>
<organism evidence="2 3">
    <name type="scientific">Candidatus Phocaeicola faecigallinarum</name>
    <dbReference type="NCBI Taxonomy" id="2838732"/>
    <lineage>
        <taxon>Bacteria</taxon>
        <taxon>Pseudomonadati</taxon>
        <taxon>Bacteroidota</taxon>
        <taxon>Bacteroidia</taxon>
        <taxon>Bacteroidales</taxon>
        <taxon>Bacteroidaceae</taxon>
        <taxon>Phocaeicola</taxon>
    </lineage>
</organism>
<evidence type="ECO:0000313" key="3">
    <source>
        <dbReference type="Proteomes" id="UP000783796"/>
    </source>
</evidence>
<reference evidence="2" key="2">
    <citation type="submission" date="2021-04" db="EMBL/GenBank/DDBJ databases">
        <authorList>
            <person name="Gilroy R."/>
        </authorList>
    </citation>
    <scope>NUCLEOTIDE SEQUENCE</scope>
    <source>
        <strain evidence="2">G4-2901</strain>
    </source>
</reference>
<accession>A0A948TE46</accession>
<reference evidence="2" key="1">
    <citation type="journal article" date="2021" name="PeerJ">
        <title>Extensive microbial diversity within the chicken gut microbiome revealed by metagenomics and culture.</title>
        <authorList>
            <person name="Gilroy R."/>
            <person name="Ravi A."/>
            <person name="Getino M."/>
            <person name="Pursley I."/>
            <person name="Horton D.L."/>
            <person name="Alikhan N.F."/>
            <person name="Baker D."/>
            <person name="Gharbi K."/>
            <person name="Hall N."/>
            <person name="Watson M."/>
            <person name="Adriaenssens E.M."/>
            <person name="Foster-Nyarko E."/>
            <person name="Jarju S."/>
            <person name="Secka A."/>
            <person name="Antonio M."/>
            <person name="Oren A."/>
            <person name="Chaudhuri R.R."/>
            <person name="La Ragione R."/>
            <person name="Hildebrand F."/>
            <person name="Pallen M.J."/>
        </authorList>
    </citation>
    <scope>NUCLEOTIDE SEQUENCE</scope>
    <source>
        <strain evidence="2">G4-2901</strain>
    </source>
</reference>
<name>A0A948TE46_9BACT</name>
<protein>
    <submittedName>
        <fullName evidence="2">DUF4271 domain-containing protein</fullName>
    </submittedName>
</protein>
<dbReference type="AlphaFoldDB" id="A0A948TE46"/>
<evidence type="ECO:0000313" key="2">
    <source>
        <dbReference type="EMBL" id="MBU3839060.1"/>
    </source>
</evidence>